<evidence type="ECO:0000313" key="3">
    <source>
        <dbReference type="Proteomes" id="UP000485058"/>
    </source>
</evidence>
<organism evidence="2 3">
    <name type="scientific">Haematococcus lacustris</name>
    <name type="common">Green alga</name>
    <name type="synonym">Haematococcus pluvialis</name>
    <dbReference type="NCBI Taxonomy" id="44745"/>
    <lineage>
        <taxon>Eukaryota</taxon>
        <taxon>Viridiplantae</taxon>
        <taxon>Chlorophyta</taxon>
        <taxon>core chlorophytes</taxon>
        <taxon>Chlorophyceae</taxon>
        <taxon>CS clade</taxon>
        <taxon>Chlamydomonadales</taxon>
        <taxon>Haematococcaceae</taxon>
        <taxon>Haematococcus</taxon>
    </lineage>
</organism>
<keyword evidence="1" id="KW-1133">Transmembrane helix</keyword>
<dbReference type="Proteomes" id="UP000485058">
    <property type="component" value="Unassembled WGS sequence"/>
</dbReference>
<dbReference type="AlphaFoldDB" id="A0A699YLC3"/>
<keyword evidence="3" id="KW-1185">Reference proteome</keyword>
<dbReference type="EMBL" id="BLLF01000111">
    <property type="protein sequence ID" value="GFH07716.1"/>
    <property type="molecule type" value="Genomic_DNA"/>
</dbReference>
<gene>
    <name evidence="2" type="ORF">HaLaN_02556</name>
</gene>
<feature type="transmembrane region" description="Helical" evidence="1">
    <location>
        <begin position="26"/>
        <end position="47"/>
    </location>
</feature>
<accession>A0A699YLC3</accession>
<evidence type="ECO:0000256" key="1">
    <source>
        <dbReference type="SAM" id="Phobius"/>
    </source>
</evidence>
<sequence>MLQDCVACPSCHHGGDGGDYYLLQELFDVVVGLGHLLGCLAFLEVALARAKEPHGKAPCTTAPLALEKHERAQQHKRELLHARFPVKA</sequence>
<keyword evidence="1" id="KW-0812">Transmembrane</keyword>
<protein>
    <submittedName>
        <fullName evidence="2">Uncharacterized protein</fullName>
    </submittedName>
</protein>
<name>A0A699YLC3_HAELA</name>
<proteinExistence type="predicted"/>
<keyword evidence="1" id="KW-0472">Membrane</keyword>
<reference evidence="2 3" key="1">
    <citation type="submission" date="2020-02" db="EMBL/GenBank/DDBJ databases">
        <title>Draft genome sequence of Haematococcus lacustris strain NIES-144.</title>
        <authorList>
            <person name="Morimoto D."/>
            <person name="Nakagawa S."/>
            <person name="Yoshida T."/>
            <person name="Sawayama S."/>
        </authorList>
    </citation>
    <scope>NUCLEOTIDE SEQUENCE [LARGE SCALE GENOMIC DNA]</scope>
    <source>
        <strain evidence="2 3">NIES-144</strain>
    </source>
</reference>
<comment type="caution">
    <text evidence="2">The sequence shown here is derived from an EMBL/GenBank/DDBJ whole genome shotgun (WGS) entry which is preliminary data.</text>
</comment>
<evidence type="ECO:0000313" key="2">
    <source>
        <dbReference type="EMBL" id="GFH07716.1"/>
    </source>
</evidence>